<organism evidence="24 25">
    <name type="scientific">Echeneis naucrates</name>
    <name type="common">Live sharksucker</name>
    <dbReference type="NCBI Taxonomy" id="173247"/>
    <lineage>
        <taxon>Eukaryota</taxon>
        <taxon>Metazoa</taxon>
        <taxon>Chordata</taxon>
        <taxon>Craniata</taxon>
        <taxon>Vertebrata</taxon>
        <taxon>Euteleostomi</taxon>
        <taxon>Actinopterygii</taxon>
        <taxon>Neopterygii</taxon>
        <taxon>Teleostei</taxon>
        <taxon>Neoteleostei</taxon>
        <taxon>Acanthomorphata</taxon>
        <taxon>Carangaria</taxon>
        <taxon>Carangiformes</taxon>
        <taxon>Echeneidae</taxon>
        <taxon>Echeneis</taxon>
    </lineage>
</organism>
<reference evidence="24" key="1">
    <citation type="submission" date="2021-04" db="EMBL/GenBank/DDBJ databases">
        <authorList>
            <consortium name="Wellcome Sanger Institute Data Sharing"/>
        </authorList>
    </citation>
    <scope>NUCLEOTIDE SEQUENCE [LARGE SCALE GENOMIC DNA]</scope>
</reference>
<dbReference type="PRINTS" id="PR00452">
    <property type="entry name" value="SH3DOMAIN"/>
</dbReference>
<dbReference type="SUPFAM" id="SSF50044">
    <property type="entry name" value="SH3-domain"/>
    <property type="match status" value="1"/>
</dbReference>
<keyword evidence="20" id="KW-0175">Coiled coil</keyword>
<keyword evidence="3 18" id="KW-0728">SH3 domain</keyword>
<comment type="catalytic activity">
    <reaction evidence="12">
        <text>L-seryl-[protein] + ATP = O-phospho-L-seryl-[protein] + ADP + H(+)</text>
        <dbReference type="Rhea" id="RHEA:17989"/>
        <dbReference type="Rhea" id="RHEA-COMP:9863"/>
        <dbReference type="Rhea" id="RHEA-COMP:11604"/>
        <dbReference type="ChEBI" id="CHEBI:15378"/>
        <dbReference type="ChEBI" id="CHEBI:29999"/>
        <dbReference type="ChEBI" id="CHEBI:30616"/>
        <dbReference type="ChEBI" id="CHEBI:83421"/>
        <dbReference type="ChEBI" id="CHEBI:456216"/>
        <dbReference type="EC" id="2.7.11.25"/>
    </reaction>
</comment>
<dbReference type="PROSITE" id="PS50002">
    <property type="entry name" value="SH3"/>
    <property type="match status" value="1"/>
</dbReference>
<proteinExistence type="inferred from homology"/>
<keyword evidence="6 15" id="KW-0808">Transferase</keyword>
<dbReference type="InterPro" id="IPR001452">
    <property type="entry name" value="SH3_domain"/>
</dbReference>
<feature type="region of interest" description="Disordered" evidence="21">
    <location>
        <begin position="1"/>
        <end position="25"/>
    </location>
</feature>
<feature type="compositionally biased region" description="Basic and acidic residues" evidence="21">
    <location>
        <begin position="713"/>
        <end position="727"/>
    </location>
</feature>
<dbReference type="PROSITE" id="PS00108">
    <property type="entry name" value="PROTEIN_KINASE_ST"/>
    <property type="match status" value="1"/>
</dbReference>
<dbReference type="PANTHER" id="PTHR44329">
    <property type="entry name" value="SERINE/THREONINE-PROTEIN KINASE TNNI3K-RELATED"/>
    <property type="match status" value="1"/>
</dbReference>
<evidence type="ECO:0000256" key="15">
    <source>
        <dbReference type="PIRNR" id="PIRNR000556"/>
    </source>
</evidence>
<feature type="binding site" evidence="17 19">
    <location>
        <position position="162"/>
    </location>
    <ligand>
        <name>ATP</name>
        <dbReference type="ChEBI" id="CHEBI:30616"/>
    </ligand>
</feature>
<dbReference type="GO" id="GO:0004706">
    <property type="term" value="F:JUN kinase kinase kinase activity"/>
    <property type="evidence" value="ECO:0007669"/>
    <property type="project" value="TreeGrafter"/>
</dbReference>
<evidence type="ECO:0000256" key="17">
    <source>
        <dbReference type="PIRSR" id="PIRSR000556-2"/>
    </source>
</evidence>
<accession>A0A665W7A0</accession>
<evidence type="ECO:0000256" key="12">
    <source>
        <dbReference type="ARBA" id="ARBA00048329"/>
    </source>
</evidence>
<comment type="subunit">
    <text evidence="14">Homodimer. Interacts with TLR4.</text>
</comment>
<feature type="region of interest" description="Disordered" evidence="21">
    <location>
        <begin position="706"/>
        <end position="755"/>
    </location>
</feature>
<dbReference type="PRINTS" id="PR00109">
    <property type="entry name" value="TYRKINASE"/>
</dbReference>
<evidence type="ECO:0000256" key="7">
    <source>
        <dbReference type="ARBA" id="ARBA00022737"/>
    </source>
</evidence>
<evidence type="ECO:0000256" key="16">
    <source>
        <dbReference type="PIRSR" id="PIRSR000556-1"/>
    </source>
</evidence>
<dbReference type="FunFam" id="3.30.200.20:FF:000085">
    <property type="entry name" value="Mitogen-activated protein kinase kinase kinase"/>
    <property type="match status" value="1"/>
</dbReference>
<dbReference type="InterPro" id="IPR000719">
    <property type="entry name" value="Prot_kinase_dom"/>
</dbReference>
<comment type="function">
    <text evidence="13">Negative regulator of TLR4 signaling. Does not activate JNK1/MAPK8 pathway, p38/MAPK14, nor ERK2/MAPK1 pathways.</text>
</comment>
<dbReference type="FunFam" id="2.30.30.40:FF:000169">
    <property type="entry name" value="Mitogen-activated protein kinase kinase kinase"/>
    <property type="match status" value="1"/>
</dbReference>
<evidence type="ECO:0000256" key="18">
    <source>
        <dbReference type="PROSITE-ProRule" id="PRU00192"/>
    </source>
</evidence>
<evidence type="ECO:0000256" key="21">
    <source>
        <dbReference type="SAM" id="MobiDB-lite"/>
    </source>
</evidence>
<dbReference type="Gene3D" id="3.30.200.20">
    <property type="entry name" value="Phosphorylase Kinase, domain 1"/>
    <property type="match status" value="1"/>
</dbReference>
<dbReference type="SMART" id="SM00220">
    <property type="entry name" value="S_TKc"/>
    <property type="match status" value="1"/>
</dbReference>
<dbReference type="EC" id="2.7.11.25" evidence="15"/>
<dbReference type="InterPro" id="IPR035779">
    <property type="entry name" value="MLK1-3_SH3"/>
</dbReference>
<dbReference type="Pfam" id="PF14604">
    <property type="entry name" value="SH3_9"/>
    <property type="match status" value="1"/>
</dbReference>
<evidence type="ECO:0000256" key="11">
    <source>
        <dbReference type="ARBA" id="ARBA00047559"/>
    </source>
</evidence>
<evidence type="ECO:0000256" key="4">
    <source>
        <dbReference type="ARBA" id="ARBA00022527"/>
    </source>
</evidence>
<evidence type="ECO:0000256" key="13">
    <source>
        <dbReference type="ARBA" id="ARBA00053407"/>
    </source>
</evidence>
<dbReference type="InterPro" id="IPR008271">
    <property type="entry name" value="Ser/Thr_kinase_AS"/>
</dbReference>
<keyword evidence="10 15" id="KW-0067">ATP-binding</keyword>
<dbReference type="Gene3D" id="2.30.30.40">
    <property type="entry name" value="SH3 Domains"/>
    <property type="match status" value="1"/>
</dbReference>
<dbReference type="PANTHER" id="PTHR44329:SF30">
    <property type="entry name" value="MITOGEN-ACTIVATED PROTEIN KINASE KINASE KINASE 21"/>
    <property type="match status" value="1"/>
</dbReference>
<keyword evidence="25" id="KW-1185">Reference proteome</keyword>
<feature type="compositionally biased region" description="Polar residues" evidence="21">
    <location>
        <begin position="662"/>
        <end position="672"/>
    </location>
</feature>
<dbReference type="PROSITE" id="PS00107">
    <property type="entry name" value="PROTEIN_KINASE_ATP"/>
    <property type="match status" value="1"/>
</dbReference>
<keyword evidence="9 15" id="KW-0418">Kinase</keyword>
<keyword evidence="4 15" id="KW-0723">Serine/threonine-protein kinase</keyword>
<dbReference type="PIRSF" id="PIRSF000556">
    <property type="entry name" value="MAPKKK9_11"/>
    <property type="match status" value="1"/>
</dbReference>
<feature type="region of interest" description="Disordered" evidence="21">
    <location>
        <begin position="542"/>
        <end position="579"/>
    </location>
</feature>
<evidence type="ECO:0000256" key="8">
    <source>
        <dbReference type="ARBA" id="ARBA00022741"/>
    </source>
</evidence>
<evidence type="ECO:0000256" key="19">
    <source>
        <dbReference type="PROSITE-ProRule" id="PRU10141"/>
    </source>
</evidence>
<comment type="cofactor">
    <cofactor evidence="1">
        <name>Mg(2+)</name>
        <dbReference type="ChEBI" id="CHEBI:18420"/>
    </cofactor>
</comment>
<gene>
    <name evidence="24" type="primary">map3k21</name>
</gene>
<dbReference type="Ensembl" id="ENSENLT00000040953.1">
    <property type="protein sequence ID" value="ENSENLP00000039924.1"/>
    <property type="gene ID" value="ENSENLG00000017192.1"/>
</dbReference>
<evidence type="ECO:0000256" key="2">
    <source>
        <dbReference type="ARBA" id="ARBA00006529"/>
    </source>
</evidence>
<feature type="compositionally biased region" description="Polar residues" evidence="21">
    <location>
        <begin position="822"/>
        <end position="842"/>
    </location>
</feature>
<dbReference type="InterPro" id="IPR016231">
    <property type="entry name" value="MLK1-4"/>
</dbReference>
<evidence type="ECO:0000259" key="22">
    <source>
        <dbReference type="PROSITE" id="PS50002"/>
    </source>
</evidence>
<evidence type="ECO:0000256" key="5">
    <source>
        <dbReference type="ARBA" id="ARBA00022553"/>
    </source>
</evidence>
<evidence type="ECO:0000256" key="6">
    <source>
        <dbReference type="ARBA" id="ARBA00022679"/>
    </source>
</evidence>
<dbReference type="InterPro" id="IPR011009">
    <property type="entry name" value="Kinase-like_dom_sf"/>
</dbReference>
<dbReference type="FunFam" id="1.10.510.10:FF:000076">
    <property type="entry name" value="Mitogen-activated protein kinase kinase kinase"/>
    <property type="match status" value="1"/>
</dbReference>
<dbReference type="CDD" id="cd12059">
    <property type="entry name" value="SH3_MLK1-3"/>
    <property type="match status" value="1"/>
</dbReference>
<reference evidence="24" key="3">
    <citation type="submission" date="2025-09" db="UniProtKB">
        <authorList>
            <consortium name="Ensembl"/>
        </authorList>
    </citation>
    <scope>IDENTIFICATION</scope>
</reference>
<dbReference type="InterPro" id="IPR001245">
    <property type="entry name" value="Ser-Thr/Tyr_kinase_cat_dom"/>
</dbReference>
<protein>
    <recommendedName>
        <fullName evidence="15">Mitogen-activated protein kinase kinase kinase</fullName>
        <ecNumber evidence="15">2.7.11.25</ecNumber>
    </recommendedName>
</protein>
<feature type="compositionally biased region" description="Low complexity" evidence="21">
    <location>
        <begin position="651"/>
        <end position="661"/>
    </location>
</feature>
<dbReference type="AlphaFoldDB" id="A0A665W7A0"/>
<dbReference type="CDD" id="cd14146">
    <property type="entry name" value="STKc_MLK4"/>
    <property type="match status" value="1"/>
</dbReference>
<feature type="compositionally biased region" description="Basic and acidic residues" evidence="21">
    <location>
        <begin position="555"/>
        <end position="567"/>
    </location>
</feature>
<dbReference type="InterPro" id="IPR036028">
    <property type="entry name" value="SH3-like_dom_sf"/>
</dbReference>
<feature type="domain" description="Protein kinase" evidence="23">
    <location>
        <begin position="135"/>
        <end position="397"/>
    </location>
</feature>
<keyword evidence="8 15" id="KW-0547">Nucleotide-binding</keyword>
<name>A0A665W7A0_ECHNA</name>
<evidence type="ECO:0000256" key="14">
    <source>
        <dbReference type="ARBA" id="ARBA00065138"/>
    </source>
</evidence>
<evidence type="ECO:0000256" key="3">
    <source>
        <dbReference type="ARBA" id="ARBA00022443"/>
    </source>
</evidence>
<sequence length="977" mass="108388">MDVSQAAFPNGEGRPGGDGTREHAWTDSPSVRAWAHSAPLCPTKSLWTAAYDYEASGEDELSLRRGDVVEVLSKDAAISGDEGWWTGKINHRVGIFPSNYVTYQPAIYRLPAAGGSAGVRERVPGSPVQIPFCELVLEEIIGVGGFGKVYRGTWKDQEVAVKAARQDPDEDITATAGSVKQEAKLFSMLQHPNIIKLEGVCLEEPNLCLVMEYARGGTLNRVLTGRRIPPHILVNWAVQIARGMHYLHEEAVVPIIHRDLKSSNILLLEKIENDDIGRKTLKITDFGLAREWHKTTKMSAAGTYSWMAPEVIKSSLFSKGSDVWSYGVLLWELLTGEVPYRGIDGLAVAYGVAVNKLTLPIPSTCPEPFAKLMEECWDQDPHVRPSFSCILEQLSAIEEAVMATMPQDSFHSMQDDWRVEIQEMFDELRTKEKELRSREEELTRAALQQKSQEELLKRREQQLAEREINVLERELNILIFQLNKDKPNVKKRKGKFKRSRLKLKDGNRISLPSVTQDESNRTWGRSTLFRPEEFDDVKKGIKKKGRTWGPSSVQSKERPAAAERVRPLSDGSNPWSTSLVKSQKSVPLAALFAEQGVSKDEAFALECQDSSSKPKQLKFPNQVYIDLPLWRDDQQPQSPGGPPEAADDPYTTTSTSSTSTTPQITPTNSLKRTSARRKTDSVLYGCGSLLASVVLGYDIREALKNSAPGEDCEPQREEKEKKKKEGLFQRATRFRRSTSPPSGRSRKDEASSNHTCTQPVNLISMSAIMECNSTKCLLQSEAEVSESNPGKVELVVVNHHTGAPRPGPAGSAEGQGQARTAAKSQKPVQTQSQPPEQSNHNTGARLRRKKYTTNHNTNGPPTLPPPATQKKQEKDGASEKPSGGEAFSRPRPVSFRAKPHAWALLRGRNKSYSLGHYSGEKTAKNLNMVLSSDVGVGCSLLDMDTEGQKRDCTVPLCRIQSSPARPSVFELEKEFFS</sequence>
<dbReference type="SMART" id="SM00326">
    <property type="entry name" value="SH3"/>
    <property type="match status" value="1"/>
</dbReference>
<comment type="catalytic activity">
    <reaction evidence="11 15">
        <text>L-threonyl-[protein] + ATP = O-phospho-L-threonyl-[protein] + ADP + H(+)</text>
        <dbReference type="Rhea" id="RHEA:46608"/>
        <dbReference type="Rhea" id="RHEA-COMP:11060"/>
        <dbReference type="Rhea" id="RHEA-COMP:11605"/>
        <dbReference type="ChEBI" id="CHEBI:15378"/>
        <dbReference type="ChEBI" id="CHEBI:30013"/>
        <dbReference type="ChEBI" id="CHEBI:30616"/>
        <dbReference type="ChEBI" id="CHEBI:61977"/>
        <dbReference type="ChEBI" id="CHEBI:456216"/>
        <dbReference type="EC" id="2.7.11.25"/>
    </reaction>
</comment>
<evidence type="ECO:0000256" key="9">
    <source>
        <dbReference type="ARBA" id="ARBA00022777"/>
    </source>
</evidence>
<dbReference type="Pfam" id="PF07714">
    <property type="entry name" value="PK_Tyr_Ser-Thr"/>
    <property type="match status" value="1"/>
</dbReference>
<feature type="region of interest" description="Disordered" evidence="21">
    <location>
        <begin position="631"/>
        <end position="676"/>
    </location>
</feature>
<evidence type="ECO:0000259" key="23">
    <source>
        <dbReference type="PROSITE" id="PS50011"/>
    </source>
</evidence>
<feature type="coiled-coil region" evidence="20">
    <location>
        <begin position="421"/>
        <end position="448"/>
    </location>
</feature>
<dbReference type="InterPro" id="IPR051681">
    <property type="entry name" value="Ser/Thr_Kinases-Pseudokinases"/>
</dbReference>
<evidence type="ECO:0000256" key="1">
    <source>
        <dbReference type="ARBA" id="ARBA00001946"/>
    </source>
</evidence>
<keyword evidence="7" id="KW-0677">Repeat</keyword>
<feature type="binding site" evidence="17">
    <location>
        <begin position="141"/>
        <end position="149"/>
    </location>
    <ligand>
        <name>ATP</name>
        <dbReference type="ChEBI" id="CHEBI:30616"/>
    </ligand>
</feature>
<feature type="domain" description="SH3" evidence="22">
    <location>
        <begin position="42"/>
        <end position="106"/>
    </location>
</feature>
<evidence type="ECO:0000256" key="20">
    <source>
        <dbReference type="SAM" id="Coils"/>
    </source>
</evidence>
<evidence type="ECO:0000313" key="25">
    <source>
        <dbReference type="Proteomes" id="UP000472264"/>
    </source>
</evidence>
<dbReference type="PROSITE" id="PS50011">
    <property type="entry name" value="PROTEIN_KINASE_DOM"/>
    <property type="match status" value="1"/>
</dbReference>
<dbReference type="Gene3D" id="1.10.510.10">
    <property type="entry name" value="Transferase(Phosphotransferase) domain 1"/>
    <property type="match status" value="1"/>
</dbReference>
<evidence type="ECO:0000313" key="24">
    <source>
        <dbReference type="Ensembl" id="ENSENLP00000039924.1"/>
    </source>
</evidence>
<feature type="active site" description="Proton acceptor" evidence="16">
    <location>
        <position position="259"/>
    </location>
</feature>
<feature type="compositionally biased region" description="Polar residues" evidence="21">
    <location>
        <begin position="570"/>
        <end position="579"/>
    </location>
</feature>
<dbReference type="SUPFAM" id="SSF56112">
    <property type="entry name" value="Protein kinase-like (PK-like)"/>
    <property type="match status" value="1"/>
</dbReference>
<reference evidence="24" key="2">
    <citation type="submission" date="2025-08" db="UniProtKB">
        <authorList>
            <consortium name="Ensembl"/>
        </authorList>
    </citation>
    <scope>IDENTIFICATION</scope>
</reference>
<dbReference type="GO" id="GO:0005524">
    <property type="term" value="F:ATP binding"/>
    <property type="evidence" value="ECO:0007669"/>
    <property type="project" value="UniProtKB-UniRule"/>
</dbReference>
<dbReference type="Proteomes" id="UP000472264">
    <property type="component" value="Chromosome 15"/>
</dbReference>
<evidence type="ECO:0000256" key="10">
    <source>
        <dbReference type="ARBA" id="ARBA00022840"/>
    </source>
</evidence>
<comment type="activity regulation">
    <text evidence="15">Homodimerization via the leucine zipper domains is required for autophosphorylation.</text>
</comment>
<feature type="region of interest" description="Disordered" evidence="21">
    <location>
        <begin position="800"/>
        <end position="894"/>
    </location>
</feature>
<comment type="similarity">
    <text evidence="2 15">Belongs to the protein kinase superfamily. STE Ser/Thr protein kinase family. MAP kinase kinase kinase subfamily.</text>
</comment>
<keyword evidence="5" id="KW-0597">Phosphoprotein</keyword>
<dbReference type="InterPro" id="IPR017441">
    <property type="entry name" value="Protein_kinase_ATP_BS"/>
</dbReference>